<evidence type="ECO:0000313" key="2">
    <source>
        <dbReference type="Proteomes" id="UP000299102"/>
    </source>
</evidence>
<dbReference type="EMBL" id="BGZK01001332">
    <property type="protein sequence ID" value="GBP77472.1"/>
    <property type="molecule type" value="Genomic_DNA"/>
</dbReference>
<gene>
    <name evidence="1" type="ORF">EVAR_56083_1</name>
</gene>
<evidence type="ECO:0000313" key="1">
    <source>
        <dbReference type="EMBL" id="GBP77472.1"/>
    </source>
</evidence>
<accession>A0A4C1YRD4</accession>
<organism evidence="1 2">
    <name type="scientific">Eumeta variegata</name>
    <name type="common">Bagworm moth</name>
    <name type="synonym">Eumeta japonica</name>
    <dbReference type="NCBI Taxonomy" id="151549"/>
    <lineage>
        <taxon>Eukaryota</taxon>
        <taxon>Metazoa</taxon>
        <taxon>Ecdysozoa</taxon>
        <taxon>Arthropoda</taxon>
        <taxon>Hexapoda</taxon>
        <taxon>Insecta</taxon>
        <taxon>Pterygota</taxon>
        <taxon>Neoptera</taxon>
        <taxon>Endopterygota</taxon>
        <taxon>Lepidoptera</taxon>
        <taxon>Glossata</taxon>
        <taxon>Ditrysia</taxon>
        <taxon>Tineoidea</taxon>
        <taxon>Psychidae</taxon>
        <taxon>Oiketicinae</taxon>
        <taxon>Eumeta</taxon>
    </lineage>
</organism>
<keyword evidence="2" id="KW-1185">Reference proteome</keyword>
<protein>
    <submittedName>
        <fullName evidence="1">Uncharacterized protein</fullName>
    </submittedName>
</protein>
<name>A0A4C1YRD4_EUMVA</name>
<dbReference type="AlphaFoldDB" id="A0A4C1YRD4"/>
<dbReference type="Proteomes" id="UP000299102">
    <property type="component" value="Unassembled WGS sequence"/>
</dbReference>
<reference evidence="1 2" key="1">
    <citation type="journal article" date="2019" name="Commun. Biol.">
        <title>The bagworm genome reveals a unique fibroin gene that provides high tensile strength.</title>
        <authorList>
            <person name="Kono N."/>
            <person name="Nakamura H."/>
            <person name="Ohtoshi R."/>
            <person name="Tomita M."/>
            <person name="Numata K."/>
            <person name="Arakawa K."/>
        </authorList>
    </citation>
    <scope>NUCLEOTIDE SEQUENCE [LARGE SCALE GENOMIC DNA]</scope>
</reference>
<proteinExistence type="predicted"/>
<comment type="caution">
    <text evidence="1">The sequence shown here is derived from an EMBL/GenBank/DDBJ whole genome shotgun (WGS) entry which is preliminary data.</text>
</comment>
<sequence length="204" mass="23423">MIRPKKLTFGAGADSYEWDDGSKKNDLLTNLIDVTSPSTLSLRLEDFNPRSRNRAEMNTESHQRDFITTSKREMAARRQLDPSEDEYDSDAILYACLSSTEFDGVHVVSASLDTPIRVWDGHLGHGATLQHTSVWQRRFHSQSMGHYHWALSSYFTRRQLDYFCEFSIESRTKYKSGDRASRLVSQLTISVRSDKFLPTYLQAG</sequence>